<accession>A6NV06</accession>
<evidence type="ECO:0000313" key="5">
    <source>
        <dbReference type="EMBL" id="EDN00207.1"/>
    </source>
</evidence>
<keyword evidence="3 4" id="KW-0479">Metal-binding</keyword>
<feature type="binding site" evidence="4">
    <location>
        <position position="61"/>
    </location>
    <ligand>
        <name>a divalent metal cation</name>
        <dbReference type="ChEBI" id="CHEBI:60240"/>
        <label>1</label>
    </ligand>
</feature>
<protein>
    <recommendedName>
        <fullName evidence="2">GTP cyclohydrolase 1 type 2 homolog</fullName>
    </recommendedName>
</protein>
<evidence type="ECO:0000256" key="4">
    <source>
        <dbReference type="PIRSR" id="PIRSR602678-1"/>
    </source>
</evidence>
<feature type="binding site" evidence="4">
    <location>
        <position position="100"/>
    </location>
    <ligand>
        <name>a divalent metal cation</name>
        <dbReference type="ChEBI" id="CHEBI:60240"/>
        <label>1</label>
    </ligand>
</feature>
<evidence type="ECO:0000313" key="6">
    <source>
        <dbReference type="Proteomes" id="UP000003639"/>
    </source>
</evidence>
<dbReference type="InterPro" id="IPR036069">
    <property type="entry name" value="DUF34/NIF3_sf"/>
</dbReference>
<organism evidence="5 6">
    <name type="scientific">Pseudoflavonifractor capillosus ATCC 29799</name>
    <dbReference type="NCBI Taxonomy" id="411467"/>
    <lineage>
        <taxon>Bacteria</taxon>
        <taxon>Bacillati</taxon>
        <taxon>Bacillota</taxon>
        <taxon>Clostridia</taxon>
        <taxon>Eubacteriales</taxon>
        <taxon>Oscillospiraceae</taxon>
        <taxon>Pseudoflavonifractor</taxon>
    </lineage>
</organism>
<dbReference type="InterPro" id="IPR002678">
    <property type="entry name" value="DUF34/NIF3"/>
</dbReference>
<dbReference type="Gene3D" id="3.40.1390.30">
    <property type="entry name" value="NIF3 (NGG1p interacting factor 3)-like"/>
    <property type="match status" value="2"/>
</dbReference>
<dbReference type="Proteomes" id="UP000003639">
    <property type="component" value="Unassembled WGS sequence"/>
</dbReference>
<dbReference type="eggNOG" id="COG0327">
    <property type="taxonomic scope" value="Bacteria"/>
</dbReference>
<feature type="binding site" evidence="4">
    <location>
        <position position="62"/>
    </location>
    <ligand>
        <name>a divalent metal cation</name>
        <dbReference type="ChEBI" id="CHEBI:60240"/>
        <label>1</label>
    </ligand>
</feature>
<dbReference type="NCBIfam" id="TIGR00486">
    <property type="entry name" value="YbgI_SA1388"/>
    <property type="match status" value="1"/>
</dbReference>
<dbReference type="PANTHER" id="PTHR13799:SF14">
    <property type="entry name" value="GTP CYCLOHYDROLASE 1 TYPE 2 HOMOLOG"/>
    <property type="match status" value="1"/>
</dbReference>
<comment type="caution">
    <text evidence="5">The sequence shown here is derived from an EMBL/GenBank/DDBJ whole genome shotgun (WGS) entry which is preliminary data.</text>
</comment>
<comment type="similarity">
    <text evidence="1">Belongs to the GTP cyclohydrolase I type 2/NIF3 family.</text>
</comment>
<evidence type="ECO:0000256" key="2">
    <source>
        <dbReference type="ARBA" id="ARBA00022112"/>
    </source>
</evidence>
<keyword evidence="6" id="KW-1185">Reference proteome</keyword>
<reference evidence="5 6" key="1">
    <citation type="submission" date="2007-04" db="EMBL/GenBank/DDBJ databases">
        <authorList>
            <person name="Fulton L."/>
            <person name="Clifton S."/>
            <person name="Fulton B."/>
            <person name="Xu J."/>
            <person name="Minx P."/>
            <person name="Pepin K.H."/>
            <person name="Johnson M."/>
            <person name="Thiruvilangam P."/>
            <person name="Bhonagiri V."/>
            <person name="Nash W.E."/>
            <person name="Mardis E.R."/>
            <person name="Wilson R.K."/>
        </authorList>
    </citation>
    <scope>NUCLEOTIDE SEQUENCE [LARGE SCALE GENOMIC DNA]</scope>
    <source>
        <strain evidence="5 6">ATCC 29799</strain>
    </source>
</reference>
<evidence type="ECO:0000256" key="1">
    <source>
        <dbReference type="ARBA" id="ARBA00006964"/>
    </source>
</evidence>
<dbReference type="GO" id="GO:0005737">
    <property type="term" value="C:cytoplasm"/>
    <property type="evidence" value="ECO:0007669"/>
    <property type="project" value="TreeGrafter"/>
</dbReference>
<dbReference type="EMBL" id="AAXG02000012">
    <property type="protein sequence ID" value="EDN00207.1"/>
    <property type="molecule type" value="Genomic_DNA"/>
</dbReference>
<dbReference type="Pfam" id="PF01784">
    <property type="entry name" value="DUF34_NIF3"/>
    <property type="match status" value="1"/>
</dbReference>
<evidence type="ECO:0000256" key="3">
    <source>
        <dbReference type="ARBA" id="ARBA00022723"/>
    </source>
</evidence>
<dbReference type="FunFam" id="3.40.1390.30:FF:000001">
    <property type="entry name" value="GTP cyclohydrolase 1 type 2"/>
    <property type="match status" value="1"/>
</dbReference>
<gene>
    <name evidence="5" type="ORF">BACCAP_02041</name>
</gene>
<dbReference type="GO" id="GO:0046872">
    <property type="term" value="F:metal ion binding"/>
    <property type="evidence" value="ECO:0007669"/>
    <property type="project" value="UniProtKB-KW"/>
</dbReference>
<dbReference type="AlphaFoldDB" id="A6NV06"/>
<feature type="binding site" evidence="4">
    <location>
        <position position="214"/>
    </location>
    <ligand>
        <name>a divalent metal cation</name>
        <dbReference type="ChEBI" id="CHEBI:60240"/>
        <label>1</label>
    </ligand>
</feature>
<feature type="binding site" evidence="4">
    <location>
        <position position="218"/>
    </location>
    <ligand>
        <name>a divalent metal cation</name>
        <dbReference type="ChEBI" id="CHEBI:60240"/>
        <label>1</label>
    </ligand>
</feature>
<dbReference type="SUPFAM" id="SSF102705">
    <property type="entry name" value="NIF3 (NGG1p interacting factor 3)-like"/>
    <property type="match status" value="1"/>
</dbReference>
<dbReference type="PANTHER" id="PTHR13799">
    <property type="entry name" value="NGG1 INTERACTING FACTOR 3"/>
    <property type="match status" value="1"/>
</dbReference>
<dbReference type="STRING" id="411467.BACCAP_02041"/>
<sequence>MDVYRFLDGKAPFSTQMSFDNAGFLVGHGDKEVHTILVALDITETVVEEAAQAGAELIVSHHPVIFLPAKHITDQDPSGRKLLALLEYNIAAICAHTNLDIAPGGVNDALAQALGLEQIGPFSEDGLGRTGVISGALSAEAFAAQVKERLGANGVRFVDGGRLVCKVAVGGGACGDMGPAAIACGCDTFVTSDVKYHEFQEAEALGLNLIDAGHYPTENVVCPVLADWLQEGFPDVRVLLSHRHHEVFSYC</sequence>
<reference evidence="5 6" key="2">
    <citation type="submission" date="2007-06" db="EMBL/GenBank/DDBJ databases">
        <title>Draft genome sequence of Pseudoflavonifractor capillosus ATCC 29799.</title>
        <authorList>
            <person name="Sudarsanam P."/>
            <person name="Ley R."/>
            <person name="Guruge J."/>
            <person name="Turnbaugh P.J."/>
            <person name="Mahowald M."/>
            <person name="Liep D."/>
            <person name="Gordon J."/>
        </authorList>
    </citation>
    <scope>NUCLEOTIDE SEQUENCE [LARGE SCALE GENOMIC DNA]</scope>
    <source>
        <strain evidence="5 6">ATCC 29799</strain>
    </source>
</reference>
<name>A6NV06_9FIRM</name>
<proteinExistence type="inferred from homology"/>